<dbReference type="GO" id="GO:0008270">
    <property type="term" value="F:zinc ion binding"/>
    <property type="evidence" value="ECO:0007669"/>
    <property type="project" value="UniProtKB-KW"/>
</dbReference>
<evidence type="ECO:0000256" key="1">
    <source>
        <dbReference type="ARBA" id="ARBA00022771"/>
    </source>
</evidence>
<dbReference type="PROSITE" id="PS50908">
    <property type="entry name" value="RWD"/>
    <property type="match status" value="1"/>
</dbReference>
<dbReference type="SUPFAM" id="SSF57850">
    <property type="entry name" value="RING/U-box"/>
    <property type="match status" value="1"/>
</dbReference>
<keyword evidence="2" id="KW-0862">Zinc</keyword>
<dbReference type="Proteomes" id="UP000494106">
    <property type="component" value="Unassembled WGS sequence"/>
</dbReference>
<evidence type="ECO:0000259" key="5">
    <source>
        <dbReference type="PROSITE" id="PS50089"/>
    </source>
</evidence>
<dbReference type="SUPFAM" id="SSF54495">
    <property type="entry name" value="UBC-like"/>
    <property type="match status" value="1"/>
</dbReference>
<dbReference type="GO" id="GO:0061630">
    <property type="term" value="F:ubiquitin protein ligase activity"/>
    <property type="evidence" value="ECO:0007669"/>
    <property type="project" value="InterPro"/>
</dbReference>
<dbReference type="InterPro" id="IPR016135">
    <property type="entry name" value="UBQ-conjugating_enzyme/RWD"/>
</dbReference>
<dbReference type="CDD" id="cd23818">
    <property type="entry name" value="RWD_RNF25"/>
    <property type="match status" value="1"/>
</dbReference>
<evidence type="ECO:0000256" key="4">
    <source>
        <dbReference type="SAM" id="MobiDB-lite"/>
    </source>
</evidence>
<dbReference type="FunFam" id="3.30.40.10:FF:000215">
    <property type="entry name" value="E3 ubiquitin-protein ligase RNF25"/>
    <property type="match status" value="1"/>
</dbReference>
<evidence type="ECO:0000313" key="7">
    <source>
        <dbReference type="EMBL" id="CAB3261683.1"/>
    </source>
</evidence>
<reference evidence="7 8" key="1">
    <citation type="submission" date="2020-04" db="EMBL/GenBank/DDBJ databases">
        <authorList>
            <person name="Wallbank WR R."/>
            <person name="Pardo Diaz C."/>
            <person name="Kozak K."/>
            <person name="Martin S."/>
            <person name="Jiggins C."/>
            <person name="Moest M."/>
            <person name="Warren A I."/>
            <person name="Byers J.R.P. K."/>
            <person name="Montejo-Kovacevich G."/>
            <person name="Yen C E."/>
        </authorList>
    </citation>
    <scope>NUCLEOTIDE SEQUENCE [LARGE SCALE GENOMIC DNA]</scope>
</reference>
<dbReference type="InterPro" id="IPR001841">
    <property type="entry name" value="Znf_RING"/>
</dbReference>
<feature type="domain" description="RWD" evidence="6">
    <location>
        <begin position="11"/>
        <end position="119"/>
    </location>
</feature>
<dbReference type="Gene3D" id="3.10.110.10">
    <property type="entry name" value="Ubiquitin Conjugating Enzyme"/>
    <property type="match status" value="1"/>
</dbReference>
<evidence type="ECO:0000256" key="2">
    <source>
        <dbReference type="ARBA" id="ARBA00022833"/>
    </source>
</evidence>
<dbReference type="PANTHER" id="PTHR13198">
    <property type="entry name" value="RING FINGER PROTEIN 25"/>
    <property type="match status" value="1"/>
</dbReference>
<dbReference type="GO" id="GO:0005634">
    <property type="term" value="C:nucleus"/>
    <property type="evidence" value="ECO:0007669"/>
    <property type="project" value="TreeGrafter"/>
</dbReference>
<organism evidence="7 8">
    <name type="scientific">Arctia plantaginis</name>
    <name type="common">Wood tiger moth</name>
    <name type="synonym">Phalaena plantaginis</name>
    <dbReference type="NCBI Taxonomy" id="874455"/>
    <lineage>
        <taxon>Eukaryota</taxon>
        <taxon>Metazoa</taxon>
        <taxon>Ecdysozoa</taxon>
        <taxon>Arthropoda</taxon>
        <taxon>Hexapoda</taxon>
        <taxon>Insecta</taxon>
        <taxon>Pterygota</taxon>
        <taxon>Neoptera</taxon>
        <taxon>Endopterygota</taxon>
        <taxon>Lepidoptera</taxon>
        <taxon>Glossata</taxon>
        <taxon>Ditrysia</taxon>
        <taxon>Noctuoidea</taxon>
        <taxon>Erebidae</taxon>
        <taxon>Arctiinae</taxon>
        <taxon>Arctia</taxon>
    </lineage>
</organism>
<keyword evidence="1 3" id="KW-0479">Metal-binding</keyword>
<evidence type="ECO:0008006" key="9">
    <source>
        <dbReference type="Google" id="ProtNLM"/>
    </source>
</evidence>
<dbReference type="AlphaFoldDB" id="A0A8S1BPI3"/>
<comment type="caution">
    <text evidence="7">The sequence shown here is derived from an EMBL/GenBank/DDBJ whole genome shotgun (WGS) entry which is preliminary data.</text>
</comment>
<proteinExistence type="predicted"/>
<dbReference type="GO" id="GO:0051246">
    <property type="term" value="P:regulation of protein metabolic process"/>
    <property type="evidence" value="ECO:0007669"/>
    <property type="project" value="UniProtKB-ARBA"/>
</dbReference>
<dbReference type="OrthoDB" id="432311at2759"/>
<dbReference type="GO" id="GO:0016567">
    <property type="term" value="P:protein ubiquitination"/>
    <property type="evidence" value="ECO:0007669"/>
    <property type="project" value="TreeGrafter"/>
</dbReference>
<dbReference type="EMBL" id="CADEBC010000858">
    <property type="protein sequence ID" value="CAB3261683.1"/>
    <property type="molecule type" value="Genomic_DNA"/>
</dbReference>
<dbReference type="GO" id="GO:0033554">
    <property type="term" value="P:cellular response to stress"/>
    <property type="evidence" value="ECO:0007669"/>
    <property type="project" value="UniProtKB-ARBA"/>
</dbReference>
<dbReference type="GO" id="GO:0010468">
    <property type="term" value="P:regulation of gene expression"/>
    <property type="evidence" value="ECO:0007669"/>
    <property type="project" value="UniProtKB-ARBA"/>
</dbReference>
<feature type="domain" description="RING-type" evidence="5">
    <location>
        <begin position="126"/>
        <end position="190"/>
    </location>
</feature>
<evidence type="ECO:0000259" key="6">
    <source>
        <dbReference type="PROSITE" id="PS50908"/>
    </source>
</evidence>
<dbReference type="Pfam" id="PF05773">
    <property type="entry name" value="RWD"/>
    <property type="match status" value="1"/>
</dbReference>
<evidence type="ECO:0000256" key="3">
    <source>
        <dbReference type="PROSITE-ProRule" id="PRU00175"/>
    </source>
</evidence>
<dbReference type="FunFam" id="3.10.110.10:FF:000050">
    <property type="entry name" value="eIF-2-alpha kinase GCN2"/>
    <property type="match status" value="1"/>
</dbReference>
<evidence type="ECO:0000313" key="8">
    <source>
        <dbReference type="Proteomes" id="UP000494106"/>
    </source>
</evidence>
<dbReference type="PROSITE" id="PS50089">
    <property type="entry name" value="ZF_RING_2"/>
    <property type="match status" value="1"/>
</dbReference>
<name>A0A8S1BPI3_ARCPL</name>
<feature type="region of interest" description="Disordered" evidence="4">
    <location>
        <begin position="285"/>
        <end position="304"/>
    </location>
</feature>
<dbReference type="CDD" id="cd16470">
    <property type="entry name" value="RING-H2_RNF25"/>
    <property type="match status" value="1"/>
</dbReference>
<dbReference type="PANTHER" id="PTHR13198:SF4">
    <property type="entry name" value="E3 UBIQUITIN-PROTEIN LIGASE RNF25"/>
    <property type="match status" value="1"/>
</dbReference>
<dbReference type="GO" id="GO:0009893">
    <property type="term" value="P:positive regulation of metabolic process"/>
    <property type="evidence" value="ECO:0007669"/>
    <property type="project" value="UniProtKB-ARBA"/>
</dbReference>
<accession>A0A8S1BPI3</accession>
<protein>
    <recommendedName>
        <fullName evidence="9">E3 ubiquitin-protein ligase RNF25</fullName>
    </recommendedName>
</protein>
<dbReference type="InterPro" id="IPR006575">
    <property type="entry name" value="RWD_dom"/>
</dbReference>
<keyword evidence="1 3" id="KW-0863">Zinc-finger</keyword>
<sequence>MSAAVDERVTDEIEALEAILMDDVVIKRVGEMPDIIETVVHPSTGDDIDQQFVCVTLEVKLTPEYPDSSPLVTLRNPRGLDDKLLSTINSQIKEKLSDCLGQPVVFELIELIRENLTESNLPSGQCVICLYGFTEGDVFIKTQCYHHFHSHCLANHLIAGRRYYQEELEKIPLWQQVSAPPYQQTCPVCRCPVSCDVDTLKKAPPPMDSITAPPFCLTAELKDLQRKMAALLAQQVAKGGVVGVGDTGPPPLTITTPADNEIQEEATNGSPGASQEVKVEAIVERQNGNGSNGNSTPGSPNSRPVYRGPYSLVRTYLVAPPSHLGLVIIMILDERRLLLDIGLLKVLHKDWCPHSSARDPQPGRRTTLWLAYPQGGLELSSHN</sequence>
<dbReference type="InterPro" id="IPR039133">
    <property type="entry name" value="RNF25"/>
</dbReference>
<gene>
    <name evidence="7" type="ORF">APLA_LOCUS18079</name>
</gene>
<dbReference type="SMART" id="SM00591">
    <property type="entry name" value="RWD"/>
    <property type="match status" value="1"/>
</dbReference>
<feature type="compositionally biased region" description="Low complexity" evidence="4">
    <location>
        <begin position="287"/>
        <end position="302"/>
    </location>
</feature>
<dbReference type="SMART" id="SM00184">
    <property type="entry name" value="RING"/>
    <property type="match status" value="1"/>
</dbReference>
<dbReference type="Gene3D" id="3.30.40.10">
    <property type="entry name" value="Zinc/RING finger domain, C3HC4 (zinc finger)"/>
    <property type="match status" value="1"/>
</dbReference>
<dbReference type="Pfam" id="PF13639">
    <property type="entry name" value="zf-RING_2"/>
    <property type="match status" value="1"/>
</dbReference>
<keyword evidence="8" id="KW-1185">Reference proteome</keyword>
<dbReference type="InterPro" id="IPR013083">
    <property type="entry name" value="Znf_RING/FYVE/PHD"/>
</dbReference>